<accession>A0A0J9E7I6</accession>
<evidence type="ECO:0000259" key="1">
    <source>
        <dbReference type="PROSITE" id="PS50404"/>
    </source>
</evidence>
<comment type="caution">
    <text evidence="3">The sequence shown here is derived from an EMBL/GenBank/DDBJ whole genome shotgun (WGS) entry which is preliminary data.</text>
</comment>
<dbReference type="SUPFAM" id="SSF52833">
    <property type="entry name" value="Thioredoxin-like"/>
    <property type="match status" value="1"/>
</dbReference>
<dbReference type="GO" id="GO:0004364">
    <property type="term" value="F:glutathione transferase activity"/>
    <property type="evidence" value="ECO:0007669"/>
    <property type="project" value="UniProtKB-EC"/>
</dbReference>
<dbReference type="SUPFAM" id="SSF47616">
    <property type="entry name" value="GST C-terminal domain-like"/>
    <property type="match status" value="1"/>
</dbReference>
<dbReference type="RefSeq" id="WP_049644248.1">
    <property type="nucleotide sequence ID" value="NZ_LFTY01000002.1"/>
</dbReference>
<dbReference type="EC" id="2.5.1.18" evidence="3"/>
<dbReference type="InterPro" id="IPR004045">
    <property type="entry name" value="Glutathione_S-Trfase_N"/>
</dbReference>
<sequence length="220" mass="24093">MSQFTLYDYVLSGNCYKIRLMAGLLNVAYDTVPVDFYPGLEHRGEAMRALNPSGTLPVLVAGELILSETQSMLGWLAASFDRSGMWYPVSDAGLHAQVLQWLGFSARLTASVGAARLNAMLDWPTDIETVRGAARKDLDELEVLLTDRVFAGQTWLVGDGPTIADIACFPYVALSPDAGFEHDGYPAIRNWLYAVRSLPGFVTMPGIHPLHELREAESDG</sequence>
<dbReference type="PROSITE" id="PS50405">
    <property type="entry name" value="GST_CTER"/>
    <property type="match status" value="1"/>
</dbReference>
<dbReference type="Gene3D" id="1.20.1050.10">
    <property type="match status" value="1"/>
</dbReference>
<dbReference type="PANTHER" id="PTHR44051:SF2">
    <property type="entry name" value="HYPOTHETICAL GLUTATHIONE S-TRANSFERASE LIKE PROTEIN"/>
    <property type="match status" value="1"/>
</dbReference>
<evidence type="ECO:0000313" key="3">
    <source>
        <dbReference type="EMBL" id="KMW58662.1"/>
    </source>
</evidence>
<dbReference type="Proteomes" id="UP000037178">
    <property type="component" value="Unassembled WGS sequence"/>
</dbReference>
<dbReference type="SFLD" id="SFLDS00019">
    <property type="entry name" value="Glutathione_Transferase_(cytos"/>
    <property type="match status" value="1"/>
</dbReference>
<evidence type="ECO:0000259" key="2">
    <source>
        <dbReference type="PROSITE" id="PS50405"/>
    </source>
</evidence>
<dbReference type="PROSITE" id="PS50404">
    <property type="entry name" value="GST_NTER"/>
    <property type="match status" value="1"/>
</dbReference>
<feature type="domain" description="GST N-terminal" evidence="1">
    <location>
        <begin position="2"/>
        <end position="84"/>
    </location>
</feature>
<dbReference type="STRING" id="1675527.AIOL_003641"/>
<dbReference type="OrthoDB" id="9810080at2"/>
<protein>
    <submittedName>
        <fullName evidence="3">Glutathione S-transferase</fullName>
        <ecNumber evidence="3">2.5.1.18</ecNumber>
    </submittedName>
</protein>
<dbReference type="AlphaFoldDB" id="A0A0J9E7I6"/>
<evidence type="ECO:0000313" key="4">
    <source>
        <dbReference type="Proteomes" id="UP000037178"/>
    </source>
</evidence>
<dbReference type="InterPro" id="IPR010987">
    <property type="entry name" value="Glutathione-S-Trfase_C-like"/>
</dbReference>
<dbReference type="Gene3D" id="3.40.30.10">
    <property type="entry name" value="Glutaredoxin"/>
    <property type="match status" value="1"/>
</dbReference>
<dbReference type="InterPro" id="IPR036249">
    <property type="entry name" value="Thioredoxin-like_sf"/>
</dbReference>
<dbReference type="InterPro" id="IPR040079">
    <property type="entry name" value="Glutathione_S-Trfase"/>
</dbReference>
<dbReference type="Pfam" id="PF13410">
    <property type="entry name" value="GST_C_2"/>
    <property type="match status" value="1"/>
</dbReference>
<name>A0A0J9E7I6_9RHOB</name>
<dbReference type="PATRIC" id="fig|1675527.3.peg.3812"/>
<organism evidence="3 4">
    <name type="scientific">Candidatus Rhodobacter oscarellae</name>
    <dbReference type="NCBI Taxonomy" id="1675527"/>
    <lineage>
        <taxon>Bacteria</taxon>
        <taxon>Pseudomonadati</taxon>
        <taxon>Pseudomonadota</taxon>
        <taxon>Alphaproteobacteria</taxon>
        <taxon>Rhodobacterales</taxon>
        <taxon>Rhodobacter group</taxon>
        <taxon>Rhodobacter</taxon>
    </lineage>
</organism>
<keyword evidence="4" id="KW-1185">Reference proteome</keyword>
<reference evidence="3 4" key="1">
    <citation type="submission" date="2015-06" db="EMBL/GenBank/DDBJ databases">
        <title>Draft genome sequence of an Alphaproteobacteria species associated to the Mediterranean sponge Oscarella lobularis.</title>
        <authorList>
            <person name="Jourda C."/>
            <person name="Santini S."/>
            <person name="Claverie J.-M."/>
        </authorList>
    </citation>
    <scope>NUCLEOTIDE SEQUENCE [LARGE SCALE GENOMIC DNA]</scope>
    <source>
        <strain evidence="3">IGS</strain>
    </source>
</reference>
<dbReference type="PANTHER" id="PTHR44051">
    <property type="entry name" value="GLUTATHIONE S-TRANSFERASE-RELATED"/>
    <property type="match status" value="1"/>
</dbReference>
<dbReference type="InterPro" id="IPR036282">
    <property type="entry name" value="Glutathione-S-Trfase_C_sf"/>
</dbReference>
<gene>
    <name evidence="3" type="ORF">AIOL_003641</name>
</gene>
<feature type="domain" description="GST C-terminal" evidence="2">
    <location>
        <begin position="91"/>
        <end position="220"/>
    </location>
</feature>
<dbReference type="Pfam" id="PF13417">
    <property type="entry name" value="GST_N_3"/>
    <property type="match status" value="1"/>
</dbReference>
<dbReference type="EMBL" id="LFTY01000002">
    <property type="protein sequence ID" value="KMW58662.1"/>
    <property type="molecule type" value="Genomic_DNA"/>
</dbReference>
<keyword evidence="3" id="KW-0808">Transferase</keyword>
<proteinExistence type="predicted"/>